<evidence type="ECO:0000256" key="2">
    <source>
        <dbReference type="ARBA" id="ARBA00022840"/>
    </source>
</evidence>
<dbReference type="Pfam" id="PF13614">
    <property type="entry name" value="AAA_31"/>
    <property type="match status" value="1"/>
</dbReference>
<dbReference type="InterPro" id="IPR025669">
    <property type="entry name" value="AAA_dom"/>
</dbReference>
<name>A0A840RG68_9NEIS</name>
<sequence length="297" mass="32932">MANHGRLDQAAGLRALLSPTPCRSISLNGGRGGTGATALAINLAAALAERQREVLLLDEFDGLSNSLHRLRRNQTWHFEAVLRREVTLADALVPTDAGFSILPVSARATMLANLNEREQTWLAQEFETLVASTDFLLLDTRPTTLAGVPSLSLAADDVLIIVTHNAESITDAYATIKVLHNEYARREFRILVNRAASLADAQLLFERIRSVAVQYLGTQIQLRLVGYVPEDDKLKRATRLGRTVLEAFPDAEASHAFRQLADAMLRWKRSSQSHETPGHFVYRLVESSRILTDRLQS</sequence>
<dbReference type="GO" id="GO:0005524">
    <property type="term" value="F:ATP binding"/>
    <property type="evidence" value="ECO:0007669"/>
    <property type="project" value="UniProtKB-KW"/>
</dbReference>
<keyword evidence="1" id="KW-0547">Nucleotide-binding</keyword>
<evidence type="ECO:0000313" key="5">
    <source>
        <dbReference type="Proteomes" id="UP000543030"/>
    </source>
</evidence>
<dbReference type="GO" id="GO:0051782">
    <property type="term" value="P:negative regulation of cell division"/>
    <property type="evidence" value="ECO:0007669"/>
    <property type="project" value="TreeGrafter"/>
</dbReference>
<dbReference type="SUPFAM" id="SSF52540">
    <property type="entry name" value="P-loop containing nucleoside triphosphate hydrolases"/>
    <property type="match status" value="1"/>
</dbReference>
<dbReference type="RefSeq" id="WP_184102250.1">
    <property type="nucleotide sequence ID" value="NZ_JACHHN010000007.1"/>
</dbReference>
<protein>
    <submittedName>
        <fullName evidence="4">Flagellar biosynthesis protein FlhG</fullName>
    </submittedName>
</protein>
<evidence type="ECO:0000313" key="4">
    <source>
        <dbReference type="EMBL" id="MBB5192579.1"/>
    </source>
</evidence>
<evidence type="ECO:0000259" key="3">
    <source>
        <dbReference type="Pfam" id="PF13614"/>
    </source>
</evidence>
<keyword evidence="2" id="KW-0067">ATP-binding</keyword>
<dbReference type="PANTHER" id="PTHR43384:SF4">
    <property type="entry name" value="CELLULOSE BIOSYNTHESIS PROTEIN BCSQ-RELATED"/>
    <property type="match status" value="1"/>
</dbReference>
<proteinExistence type="predicted"/>
<comment type="caution">
    <text evidence="4">The sequence shown here is derived from an EMBL/GenBank/DDBJ whole genome shotgun (WGS) entry which is preliminary data.</text>
</comment>
<feature type="domain" description="AAA" evidence="3">
    <location>
        <begin position="23"/>
        <end position="180"/>
    </location>
</feature>
<keyword evidence="4" id="KW-0969">Cilium</keyword>
<accession>A0A840RG68</accession>
<dbReference type="Gene3D" id="3.40.50.300">
    <property type="entry name" value="P-loop containing nucleotide triphosphate hydrolases"/>
    <property type="match status" value="1"/>
</dbReference>
<dbReference type="GO" id="GO:0005829">
    <property type="term" value="C:cytosol"/>
    <property type="evidence" value="ECO:0007669"/>
    <property type="project" value="TreeGrafter"/>
</dbReference>
<keyword evidence="4" id="KW-0282">Flagellum</keyword>
<keyword evidence="5" id="KW-1185">Reference proteome</keyword>
<dbReference type="GO" id="GO:0009898">
    <property type="term" value="C:cytoplasmic side of plasma membrane"/>
    <property type="evidence" value="ECO:0007669"/>
    <property type="project" value="TreeGrafter"/>
</dbReference>
<dbReference type="PANTHER" id="PTHR43384">
    <property type="entry name" value="SEPTUM SITE-DETERMINING PROTEIN MIND HOMOLOG, CHLOROPLASTIC-RELATED"/>
    <property type="match status" value="1"/>
</dbReference>
<dbReference type="GO" id="GO:0016887">
    <property type="term" value="F:ATP hydrolysis activity"/>
    <property type="evidence" value="ECO:0007669"/>
    <property type="project" value="TreeGrafter"/>
</dbReference>
<evidence type="ECO:0000256" key="1">
    <source>
        <dbReference type="ARBA" id="ARBA00022741"/>
    </source>
</evidence>
<dbReference type="InterPro" id="IPR050625">
    <property type="entry name" value="ParA/MinD_ATPase"/>
</dbReference>
<dbReference type="InterPro" id="IPR027417">
    <property type="entry name" value="P-loop_NTPase"/>
</dbReference>
<gene>
    <name evidence="4" type="ORF">HNQ50_003323</name>
</gene>
<dbReference type="EMBL" id="JACHHN010000007">
    <property type="protein sequence ID" value="MBB5192579.1"/>
    <property type="molecule type" value="Genomic_DNA"/>
</dbReference>
<dbReference type="Proteomes" id="UP000543030">
    <property type="component" value="Unassembled WGS sequence"/>
</dbReference>
<organism evidence="4 5">
    <name type="scientific">Silvimonas terrae</name>
    <dbReference type="NCBI Taxonomy" id="300266"/>
    <lineage>
        <taxon>Bacteria</taxon>
        <taxon>Pseudomonadati</taxon>
        <taxon>Pseudomonadota</taxon>
        <taxon>Betaproteobacteria</taxon>
        <taxon>Neisseriales</taxon>
        <taxon>Chitinibacteraceae</taxon>
        <taxon>Silvimonas</taxon>
    </lineage>
</organism>
<keyword evidence="4" id="KW-0966">Cell projection</keyword>
<reference evidence="4 5" key="1">
    <citation type="submission" date="2020-08" db="EMBL/GenBank/DDBJ databases">
        <title>Genomic Encyclopedia of Type Strains, Phase IV (KMG-IV): sequencing the most valuable type-strain genomes for metagenomic binning, comparative biology and taxonomic classification.</title>
        <authorList>
            <person name="Goeker M."/>
        </authorList>
    </citation>
    <scope>NUCLEOTIDE SEQUENCE [LARGE SCALE GENOMIC DNA]</scope>
    <source>
        <strain evidence="4 5">DSM 18233</strain>
    </source>
</reference>
<dbReference type="AlphaFoldDB" id="A0A840RG68"/>